<dbReference type="AlphaFoldDB" id="A0A150FU42"/>
<evidence type="ECO:0000256" key="1">
    <source>
        <dbReference type="SAM" id="MobiDB-lite"/>
    </source>
</evidence>
<comment type="caution">
    <text evidence="2">The sequence shown here is derived from an EMBL/GenBank/DDBJ whole genome shotgun (WGS) entry which is preliminary data.</text>
</comment>
<sequence>MAEQLAAATARAEEAHGLAADALAAAGPSGAGGGESARADSEDSGAAAAAEQKQRLEELDSRVSAATEQSGAASAEVRSLAAKLAELEAQAAAAAATAGAASAKAEAAAAAAAEAAGGGAGCQAAERLVGELESRLTAELGEALKELIGQANDLEALRLRVHQLEAGGGGGGAGAAAAADKPKVEGGKEYVTTAEMQEVLDVVASKMDAQSRGLKAVQRVADGLVADLQEAAHDVGQMTVAIKAIQDRLDALSTRVETAAAEAEARRRGAAMAPGNVAGSAVAAARAGRPSLGVVPPGGVAGGPPSWEAVLAADEAARVRDVELDEGIHQVALHSCPFPPS</sequence>
<organism evidence="2 3">
    <name type="scientific">Gonium pectorale</name>
    <name type="common">Green alga</name>
    <dbReference type="NCBI Taxonomy" id="33097"/>
    <lineage>
        <taxon>Eukaryota</taxon>
        <taxon>Viridiplantae</taxon>
        <taxon>Chlorophyta</taxon>
        <taxon>core chlorophytes</taxon>
        <taxon>Chlorophyceae</taxon>
        <taxon>CS clade</taxon>
        <taxon>Chlamydomonadales</taxon>
        <taxon>Volvocaceae</taxon>
        <taxon>Gonium</taxon>
    </lineage>
</organism>
<dbReference type="OrthoDB" id="550498at2759"/>
<evidence type="ECO:0000313" key="3">
    <source>
        <dbReference type="Proteomes" id="UP000075714"/>
    </source>
</evidence>
<dbReference type="STRING" id="33097.A0A150FU42"/>
<accession>A0A150FU42</accession>
<evidence type="ECO:0000313" key="2">
    <source>
        <dbReference type="EMBL" id="KXZ41129.1"/>
    </source>
</evidence>
<proteinExistence type="predicted"/>
<name>A0A150FU42_GONPE</name>
<protein>
    <submittedName>
        <fullName evidence="2">Uncharacterized protein</fullName>
    </submittedName>
</protein>
<reference evidence="3" key="1">
    <citation type="journal article" date="2016" name="Nat. Commun.">
        <title>The Gonium pectorale genome demonstrates co-option of cell cycle regulation during the evolution of multicellularity.</title>
        <authorList>
            <person name="Hanschen E.R."/>
            <person name="Marriage T.N."/>
            <person name="Ferris P.J."/>
            <person name="Hamaji T."/>
            <person name="Toyoda A."/>
            <person name="Fujiyama A."/>
            <person name="Neme R."/>
            <person name="Noguchi H."/>
            <person name="Minakuchi Y."/>
            <person name="Suzuki M."/>
            <person name="Kawai-Toyooka H."/>
            <person name="Smith D.R."/>
            <person name="Sparks H."/>
            <person name="Anderson J."/>
            <person name="Bakaric R."/>
            <person name="Luria V."/>
            <person name="Karger A."/>
            <person name="Kirschner M.W."/>
            <person name="Durand P.M."/>
            <person name="Michod R.E."/>
            <person name="Nozaki H."/>
            <person name="Olson B.J."/>
        </authorList>
    </citation>
    <scope>NUCLEOTIDE SEQUENCE [LARGE SCALE GENOMIC DNA]</scope>
    <source>
        <strain evidence="3">NIES-2863</strain>
    </source>
</reference>
<feature type="compositionally biased region" description="Basic and acidic residues" evidence="1">
    <location>
        <begin position="52"/>
        <end position="61"/>
    </location>
</feature>
<dbReference type="Proteomes" id="UP000075714">
    <property type="component" value="Unassembled WGS sequence"/>
</dbReference>
<feature type="region of interest" description="Disordered" evidence="1">
    <location>
        <begin position="21"/>
        <end position="73"/>
    </location>
</feature>
<dbReference type="EMBL" id="LSYV01000742">
    <property type="protein sequence ID" value="KXZ41129.1"/>
    <property type="molecule type" value="Genomic_DNA"/>
</dbReference>
<keyword evidence="3" id="KW-1185">Reference proteome</keyword>
<gene>
    <name evidence="2" type="ORF">GPECTOR_746g910</name>
</gene>